<feature type="region of interest" description="Disordered" evidence="1">
    <location>
        <begin position="151"/>
        <end position="183"/>
    </location>
</feature>
<evidence type="ECO:0000313" key="5">
    <source>
        <dbReference type="Proteomes" id="UP000429607"/>
    </source>
</evidence>
<comment type="caution">
    <text evidence="3">The sequence shown here is derived from an EMBL/GenBank/DDBJ whole genome shotgun (WGS) entry which is preliminary data.</text>
</comment>
<accession>A0A6A3H6S8</accession>
<feature type="region of interest" description="Disordered" evidence="1">
    <location>
        <begin position="1"/>
        <end position="21"/>
    </location>
</feature>
<dbReference type="Pfam" id="PF00385">
    <property type="entry name" value="Chromo"/>
    <property type="match status" value="1"/>
</dbReference>
<protein>
    <recommendedName>
        <fullName evidence="2">Chromo domain-containing protein</fullName>
    </recommendedName>
</protein>
<dbReference type="AlphaFoldDB" id="A0A6A3H6S8"/>
<dbReference type="EMBL" id="QXFT01005437">
    <property type="protein sequence ID" value="KAE9272654.1"/>
    <property type="molecule type" value="Genomic_DNA"/>
</dbReference>
<dbReference type="EMBL" id="QXFV01005423">
    <property type="protein sequence ID" value="KAE8964990.1"/>
    <property type="molecule type" value="Genomic_DNA"/>
</dbReference>
<dbReference type="SUPFAM" id="SSF54160">
    <property type="entry name" value="Chromo domain-like"/>
    <property type="match status" value="1"/>
</dbReference>
<dbReference type="Proteomes" id="UP000434957">
    <property type="component" value="Unassembled WGS sequence"/>
</dbReference>
<dbReference type="PROSITE" id="PS50013">
    <property type="entry name" value="CHROMO_2"/>
    <property type="match status" value="1"/>
</dbReference>
<proteinExistence type="predicted"/>
<gene>
    <name evidence="3" type="ORF">PR001_g28864</name>
    <name evidence="4" type="ORF">PR003_g30136</name>
</gene>
<feature type="domain" description="Chromo" evidence="2">
    <location>
        <begin position="112"/>
        <end position="145"/>
    </location>
</feature>
<reference evidence="3 5" key="1">
    <citation type="submission" date="2018-09" db="EMBL/GenBank/DDBJ databases">
        <title>Genomic investigation of the strawberry pathogen Phytophthora fragariae indicates pathogenicity is determined by transcriptional variation in three key races.</title>
        <authorList>
            <person name="Adams T.M."/>
            <person name="Armitage A.D."/>
            <person name="Sobczyk M.K."/>
            <person name="Bates H.J."/>
            <person name="Dunwell J.M."/>
            <person name="Nellist C.F."/>
            <person name="Harrison R.J."/>
        </authorList>
    </citation>
    <scope>NUCLEOTIDE SEQUENCE [LARGE SCALE GENOMIC DNA]</scope>
    <source>
        <strain evidence="3 5">SCRP249</strain>
        <strain evidence="4 6">SCRP333</strain>
    </source>
</reference>
<evidence type="ECO:0000259" key="2">
    <source>
        <dbReference type="PROSITE" id="PS50013"/>
    </source>
</evidence>
<evidence type="ECO:0000313" key="4">
    <source>
        <dbReference type="EMBL" id="KAE9272654.1"/>
    </source>
</evidence>
<evidence type="ECO:0000256" key="1">
    <source>
        <dbReference type="SAM" id="MobiDB-lite"/>
    </source>
</evidence>
<dbReference type="InterPro" id="IPR000953">
    <property type="entry name" value="Chromo/chromo_shadow_dom"/>
</dbReference>
<feature type="compositionally biased region" description="Polar residues" evidence="1">
    <location>
        <begin position="1"/>
        <end position="13"/>
    </location>
</feature>
<dbReference type="InterPro" id="IPR023780">
    <property type="entry name" value="Chromo_domain"/>
</dbReference>
<dbReference type="Proteomes" id="UP000429607">
    <property type="component" value="Unassembled WGS sequence"/>
</dbReference>
<sequence>MHRSVASTSAAKTQQKRDRHNQRVGVAMPKFEVGDFVLAASVLPRRNKLALYWHGPKRIVAAENDYTFQVQDLVAPYGITLHHASRLKFYRDSQREVTEDLLDHVHHGAGGHLVEKLLDCRKGPDDYELKVQWVGLDPLEASWEPARVMLEDIPKRQPTQKHPSKSRPSIKGDTGGCTPRPPQ</sequence>
<dbReference type="SMART" id="SM00298">
    <property type="entry name" value="CHROMO"/>
    <property type="match status" value="1"/>
</dbReference>
<evidence type="ECO:0000313" key="3">
    <source>
        <dbReference type="EMBL" id="KAE8964990.1"/>
    </source>
</evidence>
<evidence type="ECO:0000313" key="6">
    <source>
        <dbReference type="Proteomes" id="UP000434957"/>
    </source>
</evidence>
<organism evidence="3 5">
    <name type="scientific">Phytophthora rubi</name>
    <dbReference type="NCBI Taxonomy" id="129364"/>
    <lineage>
        <taxon>Eukaryota</taxon>
        <taxon>Sar</taxon>
        <taxon>Stramenopiles</taxon>
        <taxon>Oomycota</taxon>
        <taxon>Peronosporomycetes</taxon>
        <taxon>Peronosporales</taxon>
        <taxon>Peronosporaceae</taxon>
        <taxon>Phytophthora</taxon>
    </lineage>
</organism>
<dbReference type="InterPro" id="IPR016197">
    <property type="entry name" value="Chromo-like_dom_sf"/>
</dbReference>
<name>A0A6A3H6S8_9STRA</name>
<dbReference type="CDD" id="cd00024">
    <property type="entry name" value="CD_CSD"/>
    <property type="match status" value="1"/>
</dbReference>
<dbReference type="Gene3D" id="2.40.50.40">
    <property type="match status" value="1"/>
</dbReference>
<keyword evidence="6" id="KW-1185">Reference proteome</keyword>